<dbReference type="Proteomes" id="UP001345963">
    <property type="component" value="Unassembled WGS sequence"/>
</dbReference>
<organism evidence="1 2">
    <name type="scientific">Ataeniobius toweri</name>
    <dbReference type="NCBI Taxonomy" id="208326"/>
    <lineage>
        <taxon>Eukaryota</taxon>
        <taxon>Metazoa</taxon>
        <taxon>Chordata</taxon>
        <taxon>Craniata</taxon>
        <taxon>Vertebrata</taxon>
        <taxon>Euteleostomi</taxon>
        <taxon>Actinopterygii</taxon>
        <taxon>Neopterygii</taxon>
        <taxon>Teleostei</taxon>
        <taxon>Neoteleostei</taxon>
        <taxon>Acanthomorphata</taxon>
        <taxon>Ovalentaria</taxon>
        <taxon>Atherinomorphae</taxon>
        <taxon>Cyprinodontiformes</taxon>
        <taxon>Goodeidae</taxon>
        <taxon>Ataeniobius</taxon>
    </lineage>
</organism>
<protein>
    <recommendedName>
        <fullName evidence="3">Secreted protein</fullName>
    </recommendedName>
</protein>
<accession>A0ABU7BAB5</accession>
<evidence type="ECO:0000313" key="2">
    <source>
        <dbReference type="Proteomes" id="UP001345963"/>
    </source>
</evidence>
<comment type="caution">
    <text evidence="1">The sequence shown here is derived from an EMBL/GenBank/DDBJ whole genome shotgun (WGS) entry which is preliminary data.</text>
</comment>
<dbReference type="EMBL" id="JAHUTI010043164">
    <property type="protein sequence ID" value="MED6246474.1"/>
    <property type="molecule type" value="Genomic_DNA"/>
</dbReference>
<evidence type="ECO:0000313" key="1">
    <source>
        <dbReference type="EMBL" id="MED6246474.1"/>
    </source>
</evidence>
<name>A0ABU7BAB5_9TELE</name>
<sequence length="105" mass="11254">MGVCAVSVFLAAVAQVDKTISESHQCLPLYKSLCLLPLYPFIHRLCPPPSGLRLLILTFHAILGAFLRSGETEVRGSGGEFASLSGASGNLISQQRRREEGLVVS</sequence>
<proteinExistence type="predicted"/>
<evidence type="ECO:0008006" key="3">
    <source>
        <dbReference type="Google" id="ProtNLM"/>
    </source>
</evidence>
<reference evidence="1 2" key="1">
    <citation type="submission" date="2021-07" db="EMBL/GenBank/DDBJ databases">
        <authorList>
            <person name="Palmer J.M."/>
        </authorList>
    </citation>
    <scope>NUCLEOTIDE SEQUENCE [LARGE SCALE GENOMIC DNA]</scope>
    <source>
        <strain evidence="1 2">AT_MEX2019</strain>
        <tissue evidence="1">Muscle</tissue>
    </source>
</reference>
<gene>
    <name evidence="1" type="ORF">ATANTOWER_018439</name>
</gene>
<keyword evidence="2" id="KW-1185">Reference proteome</keyword>